<dbReference type="InParanoid" id="C5XQ08"/>
<protein>
    <submittedName>
        <fullName evidence="2">Uncharacterized protein</fullName>
    </submittedName>
</protein>
<name>C5XQ08_SORBI</name>
<accession>C5XQ08</accession>
<evidence type="ECO:0000256" key="1">
    <source>
        <dbReference type="SAM" id="MobiDB-lite"/>
    </source>
</evidence>
<reference evidence="2 3" key="1">
    <citation type="journal article" date="2009" name="Nature">
        <title>The Sorghum bicolor genome and the diversification of grasses.</title>
        <authorList>
            <person name="Paterson A.H."/>
            <person name="Bowers J.E."/>
            <person name="Bruggmann R."/>
            <person name="Dubchak I."/>
            <person name="Grimwood J."/>
            <person name="Gundlach H."/>
            <person name="Haberer G."/>
            <person name="Hellsten U."/>
            <person name="Mitros T."/>
            <person name="Poliakov A."/>
            <person name="Schmutz J."/>
            <person name="Spannagl M."/>
            <person name="Tang H."/>
            <person name="Wang X."/>
            <person name="Wicker T."/>
            <person name="Bharti A.K."/>
            <person name="Chapman J."/>
            <person name="Feltus F.A."/>
            <person name="Gowik U."/>
            <person name="Grigoriev I.V."/>
            <person name="Lyons E."/>
            <person name="Maher C.A."/>
            <person name="Martis M."/>
            <person name="Narechania A."/>
            <person name="Otillar R.P."/>
            <person name="Penning B.W."/>
            <person name="Salamov A.A."/>
            <person name="Wang Y."/>
            <person name="Zhang L."/>
            <person name="Carpita N.C."/>
            <person name="Freeling M."/>
            <person name="Gingle A.R."/>
            <person name="Hash C.T."/>
            <person name="Keller B."/>
            <person name="Klein P."/>
            <person name="Kresovich S."/>
            <person name="McCann M.C."/>
            <person name="Ming R."/>
            <person name="Peterson D.G."/>
            <person name="Mehboob-ur-Rahman"/>
            <person name="Ware D."/>
            <person name="Westhoff P."/>
            <person name="Mayer K.F."/>
            <person name="Messing J."/>
            <person name="Rokhsar D.S."/>
        </authorList>
    </citation>
    <scope>NUCLEOTIDE SEQUENCE [LARGE SCALE GENOMIC DNA]</scope>
    <source>
        <strain evidence="3">cv. BTx623</strain>
    </source>
</reference>
<dbReference type="STRING" id="4558.C5XQ08"/>
<evidence type="ECO:0000313" key="2">
    <source>
        <dbReference type="EMBL" id="EES00321.2"/>
    </source>
</evidence>
<feature type="region of interest" description="Disordered" evidence="1">
    <location>
        <begin position="426"/>
        <end position="448"/>
    </location>
</feature>
<dbReference type="PANTHER" id="PTHR36478">
    <property type="entry name" value="OS04G0614237 PROTEIN-RELATED"/>
    <property type="match status" value="1"/>
</dbReference>
<dbReference type="AlphaFoldDB" id="C5XQ08"/>
<evidence type="ECO:0000313" key="3">
    <source>
        <dbReference type="Proteomes" id="UP000000768"/>
    </source>
</evidence>
<organism evidence="2 3">
    <name type="scientific">Sorghum bicolor</name>
    <name type="common">Sorghum</name>
    <name type="synonym">Sorghum vulgare</name>
    <dbReference type="NCBI Taxonomy" id="4558"/>
    <lineage>
        <taxon>Eukaryota</taxon>
        <taxon>Viridiplantae</taxon>
        <taxon>Streptophyta</taxon>
        <taxon>Embryophyta</taxon>
        <taxon>Tracheophyta</taxon>
        <taxon>Spermatophyta</taxon>
        <taxon>Magnoliopsida</taxon>
        <taxon>Liliopsida</taxon>
        <taxon>Poales</taxon>
        <taxon>Poaceae</taxon>
        <taxon>PACMAD clade</taxon>
        <taxon>Panicoideae</taxon>
        <taxon>Andropogonodae</taxon>
        <taxon>Andropogoneae</taxon>
        <taxon>Sorghinae</taxon>
        <taxon>Sorghum</taxon>
    </lineage>
</organism>
<feature type="compositionally biased region" description="Polar residues" evidence="1">
    <location>
        <begin position="429"/>
        <end position="439"/>
    </location>
</feature>
<dbReference type="PANTHER" id="PTHR36478:SF13">
    <property type="entry name" value="LISH DOMAIN-CONTAINING PROTEIN"/>
    <property type="match status" value="1"/>
</dbReference>
<dbReference type="InterPro" id="IPR006594">
    <property type="entry name" value="LisH"/>
</dbReference>
<dbReference type="Proteomes" id="UP000000768">
    <property type="component" value="Chromosome 3"/>
</dbReference>
<dbReference type="PROSITE" id="PS50896">
    <property type="entry name" value="LISH"/>
    <property type="match status" value="2"/>
</dbReference>
<dbReference type="OMA" id="NCMATAS"/>
<dbReference type="KEGG" id="sbi:8073305"/>
<proteinExistence type="predicted"/>
<keyword evidence="3" id="KW-1185">Reference proteome</keyword>
<gene>
    <name evidence="2" type="ORF">SORBI_3003G073300</name>
</gene>
<reference evidence="3" key="2">
    <citation type="journal article" date="2018" name="Plant J.">
        <title>The Sorghum bicolor reference genome: improved assembly, gene annotations, a transcriptome atlas, and signatures of genome organization.</title>
        <authorList>
            <person name="McCormick R.F."/>
            <person name="Truong S.K."/>
            <person name="Sreedasyam A."/>
            <person name="Jenkins J."/>
            <person name="Shu S."/>
            <person name="Sims D."/>
            <person name="Kennedy M."/>
            <person name="Amirebrahimi M."/>
            <person name="Weers B.D."/>
            <person name="McKinley B."/>
            <person name="Mattison A."/>
            <person name="Morishige D.T."/>
            <person name="Grimwood J."/>
            <person name="Schmutz J."/>
            <person name="Mullet J.E."/>
        </authorList>
    </citation>
    <scope>NUCLEOTIDE SEQUENCE [LARGE SCALE GENOMIC DNA]</scope>
    <source>
        <strain evidence="3">cv. BTx623</strain>
    </source>
</reference>
<dbReference type="HOGENOM" id="CLU_019670_4_1_1"/>
<dbReference type="Gramene" id="EES00321">
    <property type="protein sequence ID" value="EES00321"/>
    <property type="gene ID" value="SORBI_3003G073300"/>
</dbReference>
<sequence length="460" mass="52920">MMSTTRCFRGDRPTLTGLRLRRIVSFLRRHRLYHTAHALEMETGAFFDAAYFRRLVRNLRWADASSYLLGFIAVGDCSREADTLILRILVLCVMDKLDAGRNPDIDAFFQRLYPSLQSHPDGHRLRRILLSMRSDRARASRLYYRCMPMALKVILNMAAKFPELKAKAQLPRCTCDPAYILSLGPTPTPRYTSSFSYMKQLQSRGSRRRRQPGGMSSPVVLLHLRRLDRFLKHQGLHSTAHTLERESMVYLDAAHLQKLVKGGQWEAAGTYVEGFSPLWEGEGTAQKYTSFMHNMEHHAMLAYLACRGEEGGRAASSLYCHNDDAFRKKFPEVAELHDLYRSMASAQARASVNWEDIKLKTLEELQELLHLHPDVKCSLRMRELQCTPTASEITPLGLRGSWRRRRKRVERKPACELARFLLQKKKRLPSSQQTNQPGDSGTKHSRPFDACFPEDFQQAF</sequence>
<dbReference type="EMBL" id="CM000762">
    <property type="protein sequence ID" value="EES00321.2"/>
    <property type="molecule type" value="Genomic_DNA"/>
</dbReference>